<dbReference type="Proteomes" id="UP001350748">
    <property type="component" value="Unassembled WGS sequence"/>
</dbReference>
<organism evidence="2 3">
    <name type="scientific">Methylocystis borbori</name>
    <dbReference type="NCBI Taxonomy" id="3118750"/>
    <lineage>
        <taxon>Bacteria</taxon>
        <taxon>Pseudomonadati</taxon>
        <taxon>Pseudomonadota</taxon>
        <taxon>Alphaproteobacteria</taxon>
        <taxon>Hyphomicrobiales</taxon>
        <taxon>Methylocystaceae</taxon>
        <taxon>Methylocystis</taxon>
    </lineage>
</organism>
<evidence type="ECO:0000313" key="2">
    <source>
        <dbReference type="EMBL" id="MEF3366613.1"/>
    </source>
</evidence>
<accession>A0ABU7XGV3</accession>
<dbReference type="EMBL" id="JAZHYN010000020">
    <property type="protein sequence ID" value="MEF3366613.1"/>
    <property type="molecule type" value="Genomic_DNA"/>
</dbReference>
<proteinExistence type="predicted"/>
<feature type="signal peptide" evidence="1">
    <location>
        <begin position="1"/>
        <end position="28"/>
    </location>
</feature>
<sequence>MSYPRQLLASTAVAFALSSALFQSAASAAEPSWWKAPLEPGFTQGPAVDGVNGKLEGFGGWSDWRGYGRLANVSAGGLGSFTAPLGKSFGVQLDGIAASHRGFFLGGGAGHLFWRDPGVGLLGAYGGFLHNNRLNDSRYRVGAEGAAYYGPFTVTGVAGYEDGASHFTPLGFGPNFFAYQWSPSRGRFFDMIDISVYPTYNIKLSVGHRYVGSLHAAALGGESLIWNLGNTAVTGFVEGRVGENDYKAIWGGVRVYFGQNDKTLISRHREDDPPNWLKDDMFASQNAVRNGAIPLPQAASAPPPPP</sequence>
<name>A0ABU7XGV3_9HYPH</name>
<protein>
    <recommendedName>
        <fullName evidence="4">Cellulose biosynthesis protein BcsS</fullName>
    </recommendedName>
</protein>
<dbReference type="RefSeq" id="WP_332081630.1">
    <property type="nucleotide sequence ID" value="NZ_JAZHYN010000020.1"/>
</dbReference>
<evidence type="ECO:0000313" key="3">
    <source>
        <dbReference type="Proteomes" id="UP001350748"/>
    </source>
</evidence>
<gene>
    <name evidence="2" type="ORF">V3H18_08720</name>
</gene>
<reference evidence="2 3" key="1">
    <citation type="submission" date="2024-02" db="EMBL/GenBank/DDBJ databases">
        <authorList>
            <person name="Grouzdev D."/>
        </authorList>
    </citation>
    <scope>NUCLEOTIDE SEQUENCE [LARGE SCALE GENOMIC DNA]</scope>
    <source>
        <strain evidence="2 3">9N</strain>
    </source>
</reference>
<evidence type="ECO:0000256" key="1">
    <source>
        <dbReference type="SAM" id="SignalP"/>
    </source>
</evidence>
<keyword evidence="3" id="KW-1185">Reference proteome</keyword>
<keyword evidence="1" id="KW-0732">Signal</keyword>
<evidence type="ECO:0008006" key="4">
    <source>
        <dbReference type="Google" id="ProtNLM"/>
    </source>
</evidence>
<feature type="chain" id="PRO_5046787618" description="Cellulose biosynthesis protein BcsS" evidence="1">
    <location>
        <begin position="29"/>
        <end position="306"/>
    </location>
</feature>
<comment type="caution">
    <text evidence="2">The sequence shown here is derived from an EMBL/GenBank/DDBJ whole genome shotgun (WGS) entry which is preliminary data.</text>
</comment>